<dbReference type="AlphaFoldDB" id="A0A1Q9QVR9"/>
<dbReference type="Proteomes" id="UP000186736">
    <property type="component" value="Unassembled WGS sequence"/>
</dbReference>
<reference evidence="2 3" key="1">
    <citation type="submission" date="2016-10" db="EMBL/GenBank/DDBJ databases">
        <title>Genome Sequence of Pseudomonas putida GM4FR.</title>
        <authorList>
            <person name="Poehlein A."/>
            <person name="Wemheuer F."/>
            <person name="Hollensteiner J."/>
            <person name="Wemheuer B."/>
        </authorList>
    </citation>
    <scope>NUCLEOTIDE SEQUENCE [LARGE SCALE GENOMIC DNA]</scope>
    <source>
        <strain evidence="2 3">GM4FR</strain>
    </source>
</reference>
<dbReference type="EMBL" id="MKZO01000073">
    <property type="protein sequence ID" value="OLS59243.1"/>
    <property type="molecule type" value="Genomic_DNA"/>
</dbReference>
<name>A0A1Q9QVR9_PSEPU</name>
<sequence>MEEAIASNRNPDRRQNCPANKIDDSASQVGYQITESRAYWFSTSTSRSSPCNGVGVGALGQIFNPVCYLPSELQFHHTRAERKLWLTSTDGKNFRVLDSSLATAIPEQQPKFDKYAIDSTSVYYYSEKLKNADPKSFEVLSPPGNDINLAQYSFAKDHESLFIDGWRLPGIDLEKIEWLEILCTDAPEKCDSFQSRIPSIGRVESNIIFIDRLRATLFSNIETSKMFCSRKQILVFCTIGGKRYLIDSGIREEARLVIQPED</sequence>
<accession>A0A1Q9QVR9</accession>
<comment type="caution">
    <text evidence="2">The sequence shown here is derived from an EMBL/GenBank/DDBJ whole genome shotgun (WGS) entry which is preliminary data.</text>
</comment>
<dbReference type="InterPro" id="IPR027375">
    <property type="entry name" value="DKNYY"/>
</dbReference>
<evidence type="ECO:0000313" key="3">
    <source>
        <dbReference type="Proteomes" id="UP000186736"/>
    </source>
</evidence>
<feature type="region of interest" description="Disordered" evidence="1">
    <location>
        <begin position="1"/>
        <end position="22"/>
    </location>
</feature>
<protein>
    <submittedName>
        <fullName evidence="2">Uncharacterized protein</fullName>
    </submittedName>
</protein>
<evidence type="ECO:0000313" key="2">
    <source>
        <dbReference type="EMBL" id="OLS59243.1"/>
    </source>
</evidence>
<dbReference type="Pfam" id="PF13644">
    <property type="entry name" value="DKNYY"/>
    <property type="match status" value="1"/>
</dbReference>
<gene>
    <name evidence="2" type="ORF">PSEMO_57520</name>
</gene>
<proteinExistence type="predicted"/>
<organism evidence="2 3">
    <name type="scientific">Pseudomonas putida</name>
    <name type="common">Arthrobacter siderocapsulatus</name>
    <dbReference type="NCBI Taxonomy" id="303"/>
    <lineage>
        <taxon>Bacteria</taxon>
        <taxon>Pseudomonadati</taxon>
        <taxon>Pseudomonadota</taxon>
        <taxon>Gammaproteobacteria</taxon>
        <taxon>Pseudomonadales</taxon>
        <taxon>Pseudomonadaceae</taxon>
        <taxon>Pseudomonas</taxon>
    </lineage>
</organism>
<evidence type="ECO:0000256" key="1">
    <source>
        <dbReference type="SAM" id="MobiDB-lite"/>
    </source>
</evidence>
<dbReference type="RefSeq" id="WP_178392075.1">
    <property type="nucleotide sequence ID" value="NZ_MKZO01000073.1"/>
</dbReference>